<proteinExistence type="predicted"/>
<dbReference type="SMART" id="SM00100">
    <property type="entry name" value="cNMP"/>
    <property type="match status" value="1"/>
</dbReference>
<dbReference type="Proteomes" id="UP001501337">
    <property type="component" value="Unassembled WGS sequence"/>
</dbReference>
<sequence length="191" mass="22339">MQQTEHEPALLNNLQELGLKNYEKQKILSRLARYIAFDKGEAIVKAGDFPKDFFVILSGLARYYYLSPQGKEWNKAFFREGQLIGSLSSFLRRQPCTYTISAIEPCTLAAIPLSIFNNEQDSQLQTLLNRYVREIMLRNEEREALLLTCNNEERYRWLLQHQVWLVSRVPQYQLASYLGMEPVSLSRIKNK</sequence>
<evidence type="ECO:0000313" key="2">
    <source>
        <dbReference type="EMBL" id="GAA3972121.1"/>
    </source>
</evidence>
<evidence type="ECO:0000259" key="1">
    <source>
        <dbReference type="PROSITE" id="PS50042"/>
    </source>
</evidence>
<dbReference type="PROSITE" id="PS50042">
    <property type="entry name" value="CNMP_BINDING_3"/>
    <property type="match status" value="1"/>
</dbReference>
<evidence type="ECO:0000313" key="3">
    <source>
        <dbReference type="Proteomes" id="UP001501337"/>
    </source>
</evidence>
<organism evidence="2 3">
    <name type="scientific">Allohahella marinimesophila</name>
    <dbReference type="NCBI Taxonomy" id="1054972"/>
    <lineage>
        <taxon>Bacteria</taxon>
        <taxon>Pseudomonadati</taxon>
        <taxon>Pseudomonadota</taxon>
        <taxon>Gammaproteobacteria</taxon>
        <taxon>Oceanospirillales</taxon>
        <taxon>Hahellaceae</taxon>
        <taxon>Allohahella</taxon>
    </lineage>
</organism>
<dbReference type="RefSeq" id="WP_344808168.1">
    <property type="nucleotide sequence ID" value="NZ_BAABBO010000014.1"/>
</dbReference>
<dbReference type="InterPro" id="IPR000595">
    <property type="entry name" value="cNMP-bd_dom"/>
</dbReference>
<comment type="caution">
    <text evidence="2">The sequence shown here is derived from an EMBL/GenBank/DDBJ whole genome shotgun (WGS) entry which is preliminary data.</text>
</comment>
<dbReference type="Gene3D" id="2.60.120.10">
    <property type="entry name" value="Jelly Rolls"/>
    <property type="match status" value="1"/>
</dbReference>
<feature type="domain" description="Cyclic nucleotide-binding" evidence="1">
    <location>
        <begin position="18"/>
        <end position="118"/>
    </location>
</feature>
<dbReference type="CDD" id="cd00038">
    <property type="entry name" value="CAP_ED"/>
    <property type="match status" value="1"/>
</dbReference>
<reference evidence="3" key="1">
    <citation type="journal article" date="2019" name="Int. J. Syst. Evol. Microbiol.">
        <title>The Global Catalogue of Microorganisms (GCM) 10K type strain sequencing project: providing services to taxonomists for standard genome sequencing and annotation.</title>
        <authorList>
            <consortium name="The Broad Institute Genomics Platform"/>
            <consortium name="The Broad Institute Genome Sequencing Center for Infectious Disease"/>
            <person name="Wu L."/>
            <person name="Ma J."/>
        </authorList>
    </citation>
    <scope>NUCLEOTIDE SEQUENCE [LARGE SCALE GENOMIC DNA]</scope>
    <source>
        <strain evidence="3">JCM 17555</strain>
    </source>
</reference>
<name>A0ABP7PW23_9GAMM</name>
<dbReference type="EMBL" id="BAABBO010000014">
    <property type="protein sequence ID" value="GAA3972121.1"/>
    <property type="molecule type" value="Genomic_DNA"/>
</dbReference>
<gene>
    <name evidence="2" type="ORF">GCM10022278_31830</name>
</gene>
<keyword evidence="3" id="KW-1185">Reference proteome</keyword>
<accession>A0ABP7PW23</accession>
<protein>
    <submittedName>
        <fullName evidence="2">Crp/Fnr family transcriptional regulator</fullName>
    </submittedName>
</protein>
<dbReference type="InterPro" id="IPR018490">
    <property type="entry name" value="cNMP-bd_dom_sf"/>
</dbReference>
<dbReference type="SUPFAM" id="SSF51206">
    <property type="entry name" value="cAMP-binding domain-like"/>
    <property type="match status" value="1"/>
</dbReference>
<dbReference type="InterPro" id="IPR014710">
    <property type="entry name" value="RmlC-like_jellyroll"/>
</dbReference>
<dbReference type="Pfam" id="PF00027">
    <property type="entry name" value="cNMP_binding"/>
    <property type="match status" value="1"/>
</dbReference>